<dbReference type="GO" id="GO:0016567">
    <property type="term" value="P:protein ubiquitination"/>
    <property type="evidence" value="ECO:0007669"/>
    <property type="project" value="UniProtKB-UniPathway"/>
</dbReference>
<evidence type="ECO:0000256" key="5">
    <source>
        <dbReference type="ARBA" id="ARBA00022737"/>
    </source>
</evidence>
<dbReference type="PROSITE" id="PS50176">
    <property type="entry name" value="ARM_REPEAT"/>
    <property type="match status" value="1"/>
</dbReference>
<keyword evidence="10" id="KW-1185">Reference proteome</keyword>
<comment type="pathway">
    <text evidence="2">Protein modification; protein ubiquitination.</text>
</comment>
<dbReference type="Gene3D" id="1.25.10.10">
    <property type="entry name" value="Leucine-rich Repeat Variant"/>
    <property type="match status" value="1"/>
</dbReference>
<evidence type="ECO:0000256" key="3">
    <source>
        <dbReference type="ARBA" id="ARBA00012483"/>
    </source>
</evidence>
<dbReference type="InterPro" id="IPR016024">
    <property type="entry name" value="ARM-type_fold"/>
</dbReference>
<gene>
    <name evidence="9" type="ORF">PHJA_001991800</name>
</gene>
<dbReference type="AlphaFoldDB" id="A0A830CHG9"/>
<feature type="domain" description="U-box" evidence="8">
    <location>
        <begin position="1"/>
        <end position="61"/>
    </location>
</feature>
<reference evidence="9" key="1">
    <citation type="submission" date="2020-07" db="EMBL/GenBank/DDBJ databases">
        <title>Ethylene signaling mediates host invasion by parasitic plants.</title>
        <authorList>
            <person name="Yoshida S."/>
        </authorList>
    </citation>
    <scope>NUCLEOTIDE SEQUENCE</scope>
    <source>
        <strain evidence="9">Okayama</strain>
    </source>
</reference>
<organism evidence="9 10">
    <name type="scientific">Phtheirospermum japonicum</name>
    <dbReference type="NCBI Taxonomy" id="374723"/>
    <lineage>
        <taxon>Eukaryota</taxon>
        <taxon>Viridiplantae</taxon>
        <taxon>Streptophyta</taxon>
        <taxon>Embryophyta</taxon>
        <taxon>Tracheophyta</taxon>
        <taxon>Spermatophyta</taxon>
        <taxon>Magnoliopsida</taxon>
        <taxon>eudicotyledons</taxon>
        <taxon>Gunneridae</taxon>
        <taxon>Pentapetalae</taxon>
        <taxon>asterids</taxon>
        <taxon>lamiids</taxon>
        <taxon>Lamiales</taxon>
        <taxon>Orobanchaceae</taxon>
        <taxon>Orobanchaceae incertae sedis</taxon>
        <taxon>Phtheirospermum</taxon>
    </lineage>
</organism>
<evidence type="ECO:0000313" key="10">
    <source>
        <dbReference type="Proteomes" id="UP000653305"/>
    </source>
</evidence>
<protein>
    <recommendedName>
        <fullName evidence="3">RING-type E3 ubiquitin transferase</fullName>
        <ecNumber evidence="3">2.3.2.27</ecNumber>
    </recommendedName>
</protein>
<sequence>MSDPAVVSSGQTFERVCVNVCRDLSFAPTLADGSTPDFSTVIPNLALKSAILNWCSKTGSDRPSPPLYPDIESTVRSLMSSSEKSQQSPKIRVSESELLKGVAQTPPFLFSRAATELNPRNLYSSSSSSEESVIANTTPLLPFATRPSCFSYSSSPSTSSEFFIPGEDEGFISKMKSLDIFEQEQAVILLRKTTRTNEEARNVLCSEKLLFCLKKLLGSRYAAVQTNATAALVNLSLEKGNKVKIVRAGIVPLLIDILKNGFDESREHAAGAIFSLALEDENKTAIGVLGALQPLMHVLRSGTRRSRHDAALALYHLTLVGSNRVKMVRLGAAGVLLGLLRDDAEVAARVVLVVCNLAACAASQ</sequence>
<dbReference type="InterPro" id="IPR000225">
    <property type="entry name" value="Armadillo"/>
</dbReference>
<accession>A0A830CHG9</accession>
<dbReference type="SUPFAM" id="SSF48371">
    <property type="entry name" value="ARM repeat"/>
    <property type="match status" value="1"/>
</dbReference>
<dbReference type="SMART" id="SM00185">
    <property type="entry name" value="ARM"/>
    <property type="match status" value="3"/>
</dbReference>
<keyword evidence="5" id="KW-0677">Repeat</keyword>
<dbReference type="EC" id="2.3.2.27" evidence="3"/>
<dbReference type="GO" id="GO:0061630">
    <property type="term" value="F:ubiquitin protein ligase activity"/>
    <property type="evidence" value="ECO:0007669"/>
    <property type="project" value="UniProtKB-EC"/>
</dbReference>
<name>A0A830CHG9_9LAMI</name>
<dbReference type="SMART" id="SM00504">
    <property type="entry name" value="Ubox"/>
    <property type="match status" value="1"/>
</dbReference>
<dbReference type="InterPro" id="IPR011989">
    <property type="entry name" value="ARM-like"/>
</dbReference>
<dbReference type="InterPro" id="IPR013083">
    <property type="entry name" value="Znf_RING/FYVE/PHD"/>
</dbReference>
<evidence type="ECO:0000256" key="4">
    <source>
        <dbReference type="ARBA" id="ARBA00022679"/>
    </source>
</evidence>
<dbReference type="Pfam" id="PF00514">
    <property type="entry name" value="Arm"/>
    <property type="match status" value="1"/>
</dbReference>
<dbReference type="OrthoDB" id="7537227at2759"/>
<evidence type="ECO:0000313" key="9">
    <source>
        <dbReference type="EMBL" id="GFP98479.1"/>
    </source>
</evidence>
<feature type="repeat" description="ARM" evidence="7">
    <location>
        <begin position="249"/>
        <end position="286"/>
    </location>
</feature>
<dbReference type="PANTHER" id="PTHR23315:SF276">
    <property type="entry name" value="U-BOX DOMAIN-CONTAINING PROTEIN 38"/>
    <property type="match status" value="1"/>
</dbReference>
<dbReference type="PANTHER" id="PTHR23315">
    <property type="entry name" value="U BOX DOMAIN-CONTAINING"/>
    <property type="match status" value="1"/>
</dbReference>
<dbReference type="PROSITE" id="PS51698">
    <property type="entry name" value="U_BOX"/>
    <property type="match status" value="1"/>
</dbReference>
<evidence type="ECO:0000256" key="7">
    <source>
        <dbReference type="PROSITE-ProRule" id="PRU00259"/>
    </source>
</evidence>
<evidence type="ECO:0000256" key="2">
    <source>
        <dbReference type="ARBA" id="ARBA00004906"/>
    </source>
</evidence>
<comment type="caution">
    <text evidence="9">The sequence shown here is derived from an EMBL/GenBank/DDBJ whole genome shotgun (WGS) entry which is preliminary data.</text>
</comment>
<keyword evidence="4" id="KW-0808">Transferase</keyword>
<comment type="catalytic activity">
    <reaction evidence="1">
        <text>S-ubiquitinyl-[E2 ubiquitin-conjugating enzyme]-L-cysteine + [acceptor protein]-L-lysine = [E2 ubiquitin-conjugating enzyme]-L-cysteine + N(6)-ubiquitinyl-[acceptor protein]-L-lysine.</text>
        <dbReference type="EC" id="2.3.2.27"/>
    </reaction>
</comment>
<evidence type="ECO:0000256" key="6">
    <source>
        <dbReference type="ARBA" id="ARBA00022786"/>
    </source>
</evidence>
<proteinExistence type="predicted"/>
<dbReference type="Gene3D" id="3.30.40.10">
    <property type="entry name" value="Zinc/RING finger domain, C3HC4 (zinc finger)"/>
    <property type="match status" value="1"/>
</dbReference>
<dbReference type="EMBL" id="BMAC01000528">
    <property type="protein sequence ID" value="GFP98479.1"/>
    <property type="molecule type" value="Genomic_DNA"/>
</dbReference>
<dbReference type="SUPFAM" id="SSF57850">
    <property type="entry name" value="RING/U-box"/>
    <property type="match status" value="1"/>
</dbReference>
<dbReference type="UniPathway" id="UPA00143"/>
<dbReference type="InterPro" id="IPR003613">
    <property type="entry name" value="Ubox_domain"/>
</dbReference>
<dbReference type="Proteomes" id="UP000653305">
    <property type="component" value="Unassembled WGS sequence"/>
</dbReference>
<evidence type="ECO:0000256" key="1">
    <source>
        <dbReference type="ARBA" id="ARBA00000900"/>
    </source>
</evidence>
<evidence type="ECO:0000259" key="8">
    <source>
        <dbReference type="PROSITE" id="PS51698"/>
    </source>
</evidence>
<feature type="non-terminal residue" evidence="9">
    <location>
        <position position="1"/>
    </location>
</feature>
<keyword evidence="6" id="KW-0833">Ubl conjugation pathway</keyword>